<reference evidence="1 2" key="1">
    <citation type="journal article" date="2008" name="J. Bacteriol.">
        <title>Complete genome sequence of Neisseria gonorrhoeae NCCP11945.</title>
        <authorList>
            <person name="Chung G.T."/>
            <person name="Yoo J.S."/>
            <person name="Oh H.B."/>
            <person name="Lee Y.S."/>
            <person name="Cha S.H."/>
            <person name="Kim S.J."/>
            <person name="Yoo C.K."/>
        </authorList>
    </citation>
    <scope>NUCLEOTIDE SEQUENCE [LARGE SCALE GENOMIC DNA]</scope>
    <source>
        <strain evidence="2">NCCP11945</strain>
        <plasmid evidence="1 2">pNGK</plasmid>
    </source>
</reference>
<organism evidence="1 2">
    <name type="scientific">Neisseria gonorrhoeae (strain NCCP11945)</name>
    <dbReference type="NCBI Taxonomy" id="521006"/>
    <lineage>
        <taxon>Bacteria</taxon>
        <taxon>Pseudomonadati</taxon>
        <taxon>Pseudomonadota</taxon>
        <taxon>Betaproteobacteria</taxon>
        <taxon>Neisseriales</taxon>
        <taxon>Neisseriaceae</taxon>
        <taxon>Neisseria</taxon>
    </lineage>
</organism>
<sequence length="47" mass="5456">MAHVVSRNPRADWRLAGVLLCLRFADCMLVFKMIQLCQNNHNQITAR</sequence>
<protein>
    <submittedName>
        <fullName evidence="1">Uncharacterized protein</fullName>
    </submittedName>
</protein>
<dbReference type="Proteomes" id="UP000002564">
    <property type="component" value="Plasmid pNGK"/>
</dbReference>
<name>B4RRF8_NEIG2</name>
<proteinExistence type="predicted"/>
<gene>
    <name evidence="1" type="ordered locus">NGK_p0003</name>
</gene>
<evidence type="ECO:0000313" key="1">
    <source>
        <dbReference type="EMBL" id="ACF31368.1"/>
    </source>
</evidence>
<dbReference type="AlphaFoldDB" id="B4RRF8"/>
<dbReference type="EMBL" id="CP001051">
    <property type="protein sequence ID" value="ACF31368.1"/>
    <property type="molecule type" value="Genomic_DNA"/>
</dbReference>
<dbReference type="KEGG" id="ngk:NGK_p0003"/>
<evidence type="ECO:0000313" key="2">
    <source>
        <dbReference type="Proteomes" id="UP000002564"/>
    </source>
</evidence>
<accession>B4RRF8</accession>
<geneLocation type="plasmid" evidence="1 2">
    <name>pNGK</name>
</geneLocation>
<dbReference type="HOGENOM" id="CLU_3170619_0_0_4"/>
<keyword evidence="1" id="KW-0614">Plasmid</keyword>